<evidence type="ECO:0000259" key="6">
    <source>
        <dbReference type="SMART" id="SM00563"/>
    </source>
</evidence>
<evidence type="ECO:0000256" key="3">
    <source>
        <dbReference type="ARBA" id="ARBA00023315"/>
    </source>
</evidence>
<keyword evidence="4" id="KW-0443">Lipid metabolism</keyword>
<dbReference type="SUPFAM" id="SSF69593">
    <property type="entry name" value="Glycerol-3-phosphate (1)-acyltransferase"/>
    <property type="match status" value="1"/>
</dbReference>
<keyword evidence="5" id="KW-1133">Transmembrane helix</keyword>
<proteinExistence type="inferred from homology"/>
<feature type="transmembrane region" description="Helical" evidence="5">
    <location>
        <begin position="135"/>
        <end position="153"/>
    </location>
</feature>
<evidence type="ECO:0000256" key="5">
    <source>
        <dbReference type="SAM" id="Phobius"/>
    </source>
</evidence>
<dbReference type="InterPro" id="IPR002123">
    <property type="entry name" value="Plipid/glycerol_acylTrfase"/>
</dbReference>
<feature type="transmembrane region" description="Helical" evidence="5">
    <location>
        <begin position="7"/>
        <end position="26"/>
    </location>
</feature>
<dbReference type="STRING" id="212818.A0A0D1Z718"/>
<keyword evidence="4" id="KW-0594">Phospholipid biosynthesis</keyword>
<reference evidence="7 8" key="1">
    <citation type="submission" date="2015-01" db="EMBL/GenBank/DDBJ databases">
        <title>The Genome Sequence of Exophiala mesophila CBS40295.</title>
        <authorList>
            <consortium name="The Broad Institute Genomics Platform"/>
            <person name="Cuomo C."/>
            <person name="de Hoog S."/>
            <person name="Gorbushina A."/>
            <person name="Stielow B."/>
            <person name="Teixiera M."/>
            <person name="Abouelleil A."/>
            <person name="Chapman S.B."/>
            <person name="Priest M."/>
            <person name="Young S.K."/>
            <person name="Wortman J."/>
            <person name="Nusbaum C."/>
            <person name="Birren B."/>
        </authorList>
    </citation>
    <scope>NUCLEOTIDE SEQUENCE [LARGE SCALE GENOMIC DNA]</scope>
    <source>
        <strain evidence="7 8">CBS 40295</strain>
    </source>
</reference>
<comment type="similarity">
    <text evidence="1 4">Belongs to the 1-acyl-sn-glycerol-3-phosphate acyltransferase family.</text>
</comment>
<dbReference type="GeneID" id="27325738"/>
<dbReference type="NCBIfam" id="TIGR00530">
    <property type="entry name" value="AGP_acyltrn"/>
    <property type="match status" value="1"/>
</dbReference>
<dbReference type="PANTHER" id="PTHR10434:SF11">
    <property type="entry name" value="1-ACYL-SN-GLYCEROL-3-PHOSPHATE ACYLTRANSFERASE"/>
    <property type="match status" value="1"/>
</dbReference>
<sequence length="288" mass="32530">MFFLLRYFLYFLVVYLLTTMITFLPNPPRILVFVARSLTAYFNLVICAIYGVIASAILKSLGIHFKYAFWTTARAFKWINIFSTGVRFDILDNGRQILDSNRPAVFVLNHQTELDVLFLAWMWPKHCSITAKKSLKSMPFLGWFMVVAGAIFIDRVDRSQAMKAFDGAATAIRSNRQSVVIFPEGTRSYSNEPMLLPFKKGAFHLAVQAGVPIVPVVAENYSRVLNIKARKFYSGTIRVKVLDPIPTKGLTASDVDALTRDTREKMLQAITELAQDPDSKAVDAKKRS</sequence>
<dbReference type="InterPro" id="IPR004552">
    <property type="entry name" value="AGP_acyltrans"/>
</dbReference>
<gene>
    <name evidence="7" type="ORF">PV10_07893</name>
</gene>
<keyword evidence="4" id="KW-0444">Lipid biosynthesis</keyword>
<evidence type="ECO:0000256" key="2">
    <source>
        <dbReference type="ARBA" id="ARBA00022679"/>
    </source>
</evidence>
<feature type="transmembrane region" description="Helical" evidence="5">
    <location>
        <begin position="38"/>
        <end position="58"/>
    </location>
</feature>
<evidence type="ECO:0000256" key="4">
    <source>
        <dbReference type="RuleBase" id="RU361267"/>
    </source>
</evidence>
<dbReference type="AlphaFoldDB" id="A0A0D1Z718"/>
<organism evidence="7 8">
    <name type="scientific">Exophiala mesophila</name>
    <name type="common">Black yeast-like fungus</name>
    <dbReference type="NCBI Taxonomy" id="212818"/>
    <lineage>
        <taxon>Eukaryota</taxon>
        <taxon>Fungi</taxon>
        <taxon>Dikarya</taxon>
        <taxon>Ascomycota</taxon>
        <taxon>Pezizomycotina</taxon>
        <taxon>Eurotiomycetes</taxon>
        <taxon>Chaetothyriomycetidae</taxon>
        <taxon>Chaetothyriales</taxon>
        <taxon>Herpotrichiellaceae</taxon>
        <taxon>Exophiala</taxon>
    </lineage>
</organism>
<keyword evidence="5" id="KW-0472">Membrane</keyword>
<dbReference type="Pfam" id="PF01553">
    <property type="entry name" value="Acyltransferase"/>
    <property type="match status" value="1"/>
</dbReference>
<dbReference type="GO" id="GO:0005783">
    <property type="term" value="C:endoplasmic reticulum"/>
    <property type="evidence" value="ECO:0007669"/>
    <property type="project" value="TreeGrafter"/>
</dbReference>
<dbReference type="RefSeq" id="XP_016222181.1">
    <property type="nucleotide sequence ID" value="XM_016372849.1"/>
</dbReference>
<keyword evidence="8" id="KW-1185">Reference proteome</keyword>
<keyword evidence="5" id="KW-0812">Transmembrane</keyword>
<keyword evidence="4" id="KW-1208">Phospholipid metabolism</keyword>
<name>A0A0D1Z718_EXOME</name>
<dbReference type="GO" id="GO:0003841">
    <property type="term" value="F:1-acylglycerol-3-phosphate O-acyltransferase activity"/>
    <property type="evidence" value="ECO:0007669"/>
    <property type="project" value="UniProtKB-UniRule"/>
</dbReference>
<dbReference type="EC" id="2.3.1.51" evidence="4"/>
<dbReference type="SMART" id="SM00563">
    <property type="entry name" value="PlsC"/>
    <property type="match status" value="1"/>
</dbReference>
<protein>
    <recommendedName>
        <fullName evidence="4">1-acyl-sn-glycerol-3-phosphate acyltransferase</fullName>
        <ecNumber evidence="4">2.3.1.51</ecNumber>
    </recommendedName>
</protein>
<feature type="domain" description="Phospholipid/glycerol acyltransferase" evidence="6">
    <location>
        <begin position="104"/>
        <end position="221"/>
    </location>
</feature>
<dbReference type="OMA" id="MPRPLCY"/>
<keyword evidence="2 4" id="KW-0808">Transferase</keyword>
<comment type="catalytic activity">
    <reaction evidence="4">
        <text>a 1-acyl-sn-glycero-3-phosphate + an acyl-CoA = a 1,2-diacyl-sn-glycero-3-phosphate + CoA</text>
        <dbReference type="Rhea" id="RHEA:19709"/>
        <dbReference type="ChEBI" id="CHEBI:57287"/>
        <dbReference type="ChEBI" id="CHEBI:57970"/>
        <dbReference type="ChEBI" id="CHEBI:58342"/>
        <dbReference type="ChEBI" id="CHEBI:58608"/>
        <dbReference type="EC" id="2.3.1.51"/>
    </reaction>
</comment>
<dbReference type="VEuPathDB" id="FungiDB:PV10_07893"/>
<keyword evidence="3 4" id="KW-0012">Acyltransferase</keyword>
<evidence type="ECO:0000256" key="1">
    <source>
        <dbReference type="ARBA" id="ARBA00008655"/>
    </source>
</evidence>
<dbReference type="PANTHER" id="PTHR10434">
    <property type="entry name" value="1-ACYL-SN-GLYCEROL-3-PHOSPHATE ACYLTRANSFERASE"/>
    <property type="match status" value="1"/>
</dbReference>
<evidence type="ECO:0000313" key="7">
    <source>
        <dbReference type="EMBL" id="KIV90607.1"/>
    </source>
</evidence>
<dbReference type="HOGENOM" id="CLU_027938_10_0_1"/>
<evidence type="ECO:0000313" key="8">
    <source>
        <dbReference type="Proteomes" id="UP000054302"/>
    </source>
</evidence>
<comment type="domain">
    <text evidence="4">The HXXXXD motif is essential for acyltransferase activity and may constitute the binding site for the phosphate moiety of the glycerol-3-phosphate.</text>
</comment>
<dbReference type="EMBL" id="KN847524">
    <property type="protein sequence ID" value="KIV90607.1"/>
    <property type="molecule type" value="Genomic_DNA"/>
</dbReference>
<accession>A0A0D1Z718</accession>
<dbReference type="GO" id="GO:0016020">
    <property type="term" value="C:membrane"/>
    <property type="evidence" value="ECO:0007669"/>
    <property type="project" value="InterPro"/>
</dbReference>
<dbReference type="CDD" id="cd07989">
    <property type="entry name" value="LPLAT_AGPAT-like"/>
    <property type="match status" value="1"/>
</dbReference>
<dbReference type="Proteomes" id="UP000054302">
    <property type="component" value="Unassembled WGS sequence"/>
</dbReference>
<dbReference type="OrthoDB" id="202234at2759"/>
<dbReference type="GO" id="GO:0006654">
    <property type="term" value="P:phosphatidic acid biosynthetic process"/>
    <property type="evidence" value="ECO:0007669"/>
    <property type="project" value="TreeGrafter"/>
</dbReference>